<feature type="domain" description="Transposase InsH N-terminal" evidence="6">
    <location>
        <begin position="15"/>
        <end position="109"/>
    </location>
</feature>
<dbReference type="Proteomes" id="UP001174909">
    <property type="component" value="Unassembled WGS sequence"/>
</dbReference>
<evidence type="ECO:0000313" key="8">
    <source>
        <dbReference type="Proteomes" id="UP001174909"/>
    </source>
</evidence>
<dbReference type="PANTHER" id="PTHR35604">
    <property type="entry name" value="TRANSPOSASE INSH FOR INSERTION SEQUENCE ELEMENT IS5A-RELATED"/>
    <property type="match status" value="1"/>
</dbReference>
<comment type="function">
    <text evidence="1">Involved in the transposition of the insertion sequence IS5.</text>
</comment>
<accession>A0AA35RUP9</accession>
<evidence type="ECO:0000256" key="1">
    <source>
        <dbReference type="ARBA" id="ARBA00003544"/>
    </source>
</evidence>
<evidence type="ECO:0000259" key="6">
    <source>
        <dbReference type="Pfam" id="PF05598"/>
    </source>
</evidence>
<dbReference type="Pfam" id="PF05598">
    <property type="entry name" value="DUF772"/>
    <property type="match status" value="1"/>
</dbReference>
<name>A0AA35RUP9_GEOBA</name>
<evidence type="ECO:0000313" key="7">
    <source>
        <dbReference type="EMBL" id="CAI8018044.1"/>
    </source>
</evidence>
<proteinExistence type="predicted"/>
<feature type="domain" description="Transposase IS4-like" evidence="5">
    <location>
        <begin position="136"/>
        <end position="307"/>
    </location>
</feature>
<protein>
    <submittedName>
        <fullName evidence="7">Transposase InsH for insertion sequence element IS5H</fullName>
    </submittedName>
</protein>
<dbReference type="AlphaFoldDB" id="A0AA35RUP9"/>
<keyword evidence="3" id="KW-0233">DNA recombination</keyword>
<dbReference type="GO" id="GO:0004803">
    <property type="term" value="F:transposase activity"/>
    <property type="evidence" value="ECO:0007669"/>
    <property type="project" value="InterPro"/>
</dbReference>
<dbReference type="PANTHER" id="PTHR35604:SF2">
    <property type="entry name" value="TRANSPOSASE INSH FOR INSERTION SEQUENCE ELEMENT IS5A-RELATED"/>
    <property type="match status" value="1"/>
</dbReference>
<sequence length="316" mass="36447">MNQPTFADLDYESKKRKTRREKFLERMDGLIPWEELEERIRPFYPNAGRGRRPYELSAMLRIHCVQLFYNLSDPGMEDMLYEVESVRRFVGLRLPGPLPDETTILNFRHLLEEHELGSGLFEEINRYLESKGLRLQEGTIVDASIIAAPSSTKNRAKERDPEMHQTKKGNEWHFGMKVHIGVDSQTGVVHSMTTTSANVHDLTELPRLLHGGESQVWGDAGYQGVDKRPGNRGLDVEWQVAMRPGQRRKLEPESPEAVSEKRKASVRAKVEHPFLYIKRHFGYAKVRYRGLSKNTQRLMTLLGFANLMRAEQYLAA</sequence>
<gene>
    <name evidence="7" type="ORF">GBAR_LOCUS10902</name>
</gene>
<reference evidence="7" key="1">
    <citation type="submission" date="2023-03" db="EMBL/GenBank/DDBJ databases">
        <authorList>
            <person name="Steffen K."/>
            <person name="Cardenas P."/>
        </authorList>
    </citation>
    <scope>NUCLEOTIDE SEQUENCE</scope>
</reference>
<dbReference type="GO" id="GO:0006313">
    <property type="term" value="P:DNA transposition"/>
    <property type="evidence" value="ECO:0007669"/>
    <property type="project" value="InterPro"/>
</dbReference>
<evidence type="ECO:0000256" key="3">
    <source>
        <dbReference type="ARBA" id="ARBA00023172"/>
    </source>
</evidence>
<evidence type="ECO:0000256" key="2">
    <source>
        <dbReference type="ARBA" id="ARBA00023125"/>
    </source>
</evidence>
<evidence type="ECO:0000256" key="4">
    <source>
        <dbReference type="SAM" id="MobiDB-lite"/>
    </source>
</evidence>
<feature type="compositionally biased region" description="Basic and acidic residues" evidence="4">
    <location>
        <begin position="248"/>
        <end position="264"/>
    </location>
</feature>
<dbReference type="Pfam" id="PF01609">
    <property type="entry name" value="DDE_Tnp_1"/>
    <property type="match status" value="1"/>
</dbReference>
<dbReference type="InterPro" id="IPR047959">
    <property type="entry name" value="Transpos_IS5"/>
</dbReference>
<dbReference type="InterPro" id="IPR008490">
    <property type="entry name" value="Transposase_InsH_N"/>
</dbReference>
<evidence type="ECO:0000259" key="5">
    <source>
        <dbReference type="Pfam" id="PF01609"/>
    </source>
</evidence>
<dbReference type="EMBL" id="CASHTH010001682">
    <property type="protein sequence ID" value="CAI8018044.1"/>
    <property type="molecule type" value="Genomic_DNA"/>
</dbReference>
<feature type="region of interest" description="Disordered" evidence="4">
    <location>
        <begin position="245"/>
        <end position="264"/>
    </location>
</feature>
<dbReference type="NCBIfam" id="NF033581">
    <property type="entry name" value="transpos_IS5_4"/>
    <property type="match status" value="1"/>
</dbReference>
<dbReference type="InterPro" id="IPR002559">
    <property type="entry name" value="Transposase_11"/>
</dbReference>
<organism evidence="7 8">
    <name type="scientific">Geodia barretti</name>
    <name type="common">Barrett's horny sponge</name>
    <dbReference type="NCBI Taxonomy" id="519541"/>
    <lineage>
        <taxon>Eukaryota</taxon>
        <taxon>Metazoa</taxon>
        <taxon>Porifera</taxon>
        <taxon>Demospongiae</taxon>
        <taxon>Heteroscleromorpha</taxon>
        <taxon>Tetractinellida</taxon>
        <taxon>Astrophorina</taxon>
        <taxon>Geodiidae</taxon>
        <taxon>Geodia</taxon>
    </lineage>
</organism>
<dbReference type="GO" id="GO:0003677">
    <property type="term" value="F:DNA binding"/>
    <property type="evidence" value="ECO:0007669"/>
    <property type="project" value="UniProtKB-KW"/>
</dbReference>
<comment type="caution">
    <text evidence="7">The sequence shown here is derived from an EMBL/GenBank/DDBJ whole genome shotgun (WGS) entry which is preliminary data.</text>
</comment>
<keyword evidence="8" id="KW-1185">Reference proteome</keyword>
<keyword evidence="2" id="KW-0238">DNA-binding</keyword>